<feature type="compositionally biased region" description="Polar residues" evidence="1">
    <location>
        <begin position="339"/>
        <end position="355"/>
    </location>
</feature>
<reference evidence="2" key="1">
    <citation type="journal article" date="2022" name="bioRxiv">
        <title>Sequencing and chromosome-scale assembly of the giantPleurodeles waltlgenome.</title>
        <authorList>
            <person name="Brown T."/>
            <person name="Elewa A."/>
            <person name="Iarovenko S."/>
            <person name="Subramanian E."/>
            <person name="Araus A.J."/>
            <person name="Petzold A."/>
            <person name="Susuki M."/>
            <person name="Suzuki K.-i.T."/>
            <person name="Hayashi T."/>
            <person name="Toyoda A."/>
            <person name="Oliveira C."/>
            <person name="Osipova E."/>
            <person name="Leigh N.D."/>
            <person name="Simon A."/>
            <person name="Yun M.H."/>
        </authorList>
    </citation>
    <scope>NUCLEOTIDE SEQUENCE</scope>
    <source>
        <strain evidence="2">20211129_DDA</strain>
        <tissue evidence="2">Liver</tissue>
    </source>
</reference>
<dbReference type="Proteomes" id="UP001066276">
    <property type="component" value="Chromosome 1_2"/>
</dbReference>
<dbReference type="PANTHER" id="PTHR22442:SF3">
    <property type="entry name" value="SOLUBLE LAMIN-ASSOCIATED PROTEIN OF 75 KDA"/>
    <property type="match status" value="1"/>
</dbReference>
<dbReference type="InterPro" id="IPR029625">
    <property type="entry name" value="FAM169"/>
</dbReference>
<name>A0AAV7WAT4_PLEWA</name>
<gene>
    <name evidence="2" type="ORF">NDU88_004592</name>
</gene>
<dbReference type="PANTHER" id="PTHR22442">
    <property type="match status" value="1"/>
</dbReference>
<feature type="compositionally biased region" description="Polar residues" evidence="1">
    <location>
        <begin position="304"/>
        <end position="320"/>
    </location>
</feature>
<evidence type="ECO:0008006" key="4">
    <source>
        <dbReference type="Google" id="ProtNLM"/>
    </source>
</evidence>
<feature type="compositionally biased region" description="Basic residues" evidence="1">
    <location>
        <begin position="708"/>
        <end position="729"/>
    </location>
</feature>
<accession>A0AAV7WAT4</accession>
<feature type="region of interest" description="Disordered" evidence="1">
    <location>
        <begin position="671"/>
        <end position="729"/>
    </location>
</feature>
<sequence length="729" mass="80906">MSSAARRWTAGRRDPCEKPCSEPAAYREIPAEEMSFPVDILDDCSHEDLENSAEDYLSDLRSGDPGNPEFFSTPGKSDIPISLSMVGFVPLYGGDQTHKVLALFAPEDTLTAVALYLADQWWAIEDIVRTSSPQREGLHKVRSLGERVVLYVLNRIIYRKLEMTKNEVPFLCHGSADYAKIMWKNGEAIGFYSVKPSGSICNSYLTQRYQLPVLDTMFVRRRHREKDFGLQMLEDFVDSFSEDTLGLRYPVSSSTYAVCKQYLEKYPGDQELLWEVEGVGHWFQRTRIASRIQKETPSIVGASPSENTPAVTEDSSQKSSTEPEDSSQKSSTEPEDSSQKSSTEPESGSEQNTSSPHKDNTEQIKVDTSRELNAAETRANIPEDYDITPVSTRTRSSQLKRPKIGRRLQEPDEVATPQEDYSITLNAEGDRSEALEHASANAKEFQENRTEQPSDEITANVVQERAPPIGHEEREEIGKPPRENLEDEGNTGPESITENPLEAGKRAGNVVMDGEVTFEHENPSEEDERTSISAVGDLFSTSAGTSPDQAISETDMEISCPDHTSLKTDENVANDIKVPEDKTALESTDADAVLQCEEPSDNGLPNSKAMEGEALKECTVPDAPPDVVPLKQDTLQVSLHGAFESLEAYEGLRQGSVVLVELKDVSFQHHIDGHKSQSDEQSEESTVEKVVESSSEEAETEAPARERRGLRRKATGQRGRPRKRGRLAA</sequence>
<evidence type="ECO:0000313" key="3">
    <source>
        <dbReference type="Proteomes" id="UP001066276"/>
    </source>
</evidence>
<dbReference type="AlphaFoldDB" id="A0AAV7WAT4"/>
<evidence type="ECO:0000313" key="2">
    <source>
        <dbReference type="EMBL" id="KAJ1209214.1"/>
    </source>
</evidence>
<feature type="compositionally biased region" description="Basic and acidic residues" evidence="1">
    <location>
        <begin position="356"/>
        <end position="370"/>
    </location>
</feature>
<comment type="caution">
    <text evidence="2">The sequence shown here is derived from an EMBL/GenBank/DDBJ whole genome shotgun (WGS) entry which is preliminary data.</text>
</comment>
<evidence type="ECO:0000256" key="1">
    <source>
        <dbReference type="SAM" id="MobiDB-lite"/>
    </source>
</evidence>
<feature type="compositionally biased region" description="Basic and acidic residues" evidence="1">
    <location>
        <begin position="11"/>
        <end position="20"/>
    </location>
</feature>
<feature type="region of interest" description="Disordered" evidence="1">
    <location>
        <begin position="1"/>
        <end position="21"/>
    </location>
</feature>
<protein>
    <recommendedName>
        <fullName evidence="4">Soluble lamin-associated protein of 75 kDa</fullName>
    </recommendedName>
</protein>
<keyword evidence="3" id="KW-1185">Reference proteome</keyword>
<feature type="compositionally biased region" description="Basic and acidic residues" evidence="1">
    <location>
        <begin position="470"/>
        <end position="484"/>
    </location>
</feature>
<organism evidence="2 3">
    <name type="scientific">Pleurodeles waltl</name>
    <name type="common">Iberian ribbed newt</name>
    <dbReference type="NCBI Taxonomy" id="8319"/>
    <lineage>
        <taxon>Eukaryota</taxon>
        <taxon>Metazoa</taxon>
        <taxon>Chordata</taxon>
        <taxon>Craniata</taxon>
        <taxon>Vertebrata</taxon>
        <taxon>Euteleostomi</taxon>
        <taxon>Amphibia</taxon>
        <taxon>Batrachia</taxon>
        <taxon>Caudata</taxon>
        <taxon>Salamandroidea</taxon>
        <taxon>Salamandridae</taxon>
        <taxon>Pleurodelinae</taxon>
        <taxon>Pleurodeles</taxon>
    </lineage>
</organism>
<feature type="region of interest" description="Disordered" evidence="1">
    <location>
        <begin position="441"/>
        <end position="505"/>
    </location>
</feature>
<feature type="region of interest" description="Disordered" evidence="1">
    <location>
        <begin position="294"/>
        <end position="420"/>
    </location>
</feature>
<proteinExistence type="predicted"/>
<dbReference type="EMBL" id="JANPWB010000002">
    <property type="protein sequence ID" value="KAJ1209214.1"/>
    <property type="molecule type" value="Genomic_DNA"/>
</dbReference>